<dbReference type="Pfam" id="PF22725">
    <property type="entry name" value="GFO_IDH_MocA_C3"/>
    <property type="match status" value="1"/>
</dbReference>
<dbReference type="RefSeq" id="WP_042543738.1">
    <property type="nucleotide sequence ID" value="NZ_JXSQ01000007.1"/>
</dbReference>
<dbReference type="PANTHER" id="PTHR43818">
    <property type="entry name" value="BCDNA.GH03377"/>
    <property type="match status" value="1"/>
</dbReference>
<keyword evidence="6" id="KW-1185">Reference proteome</keyword>
<dbReference type="InterPro" id="IPR055170">
    <property type="entry name" value="GFO_IDH_MocA-like_dom"/>
</dbReference>
<protein>
    <submittedName>
        <fullName evidence="5">Oxidoreductase</fullName>
    </submittedName>
</protein>
<evidence type="ECO:0000259" key="4">
    <source>
        <dbReference type="Pfam" id="PF22725"/>
    </source>
</evidence>
<dbReference type="SUPFAM" id="SSF55347">
    <property type="entry name" value="Glyceraldehyde-3-phosphate dehydrogenase-like, C-terminal domain"/>
    <property type="match status" value="1"/>
</dbReference>
<gene>
    <name evidence="5" type="ORF">SD72_07000</name>
</gene>
<proteinExistence type="predicted"/>
<dbReference type="EMBL" id="JXSQ01000007">
    <property type="protein sequence ID" value="KIP52714.1"/>
    <property type="molecule type" value="Genomic_DNA"/>
</dbReference>
<dbReference type="SUPFAM" id="SSF51735">
    <property type="entry name" value="NAD(P)-binding Rossmann-fold domains"/>
    <property type="match status" value="1"/>
</dbReference>
<dbReference type="Proteomes" id="UP000032120">
    <property type="component" value="Unassembled WGS sequence"/>
</dbReference>
<dbReference type="AlphaFoldDB" id="A0A0D0IM93"/>
<evidence type="ECO:0000313" key="5">
    <source>
        <dbReference type="EMBL" id="KIP52714.1"/>
    </source>
</evidence>
<keyword evidence="2" id="KW-0520">NAD</keyword>
<dbReference type="OrthoDB" id="9792085at2"/>
<dbReference type="InterPro" id="IPR000683">
    <property type="entry name" value="Gfo/Idh/MocA-like_OxRdtase_N"/>
</dbReference>
<name>A0A0D0IM93_9MICO</name>
<feature type="domain" description="GFO/IDH/MocA-like oxidoreductase" evidence="4">
    <location>
        <begin position="148"/>
        <end position="294"/>
    </location>
</feature>
<accession>A0A0D0IM93</accession>
<dbReference type="Pfam" id="PF01408">
    <property type="entry name" value="GFO_IDH_MocA"/>
    <property type="match status" value="1"/>
</dbReference>
<dbReference type="InterPro" id="IPR050463">
    <property type="entry name" value="Gfo/Idh/MocA_oxidrdct_glycsds"/>
</dbReference>
<reference evidence="5 6" key="1">
    <citation type="submission" date="2015-01" db="EMBL/GenBank/DDBJ databases">
        <title>Draft genome sequence of Leucobacter komagatae strain VKM ST2845.</title>
        <authorList>
            <person name="Karlyshev A.V."/>
            <person name="Kudryashova E.B."/>
        </authorList>
    </citation>
    <scope>NUCLEOTIDE SEQUENCE [LARGE SCALE GENOMIC DNA]</scope>
    <source>
        <strain evidence="5 6">VKM ST2845</strain>
    </source>
</reference>
<dbReference type="InterPro" id="IPR036291">
    <property type="entry name" value="NAD(P)-bd_dom_sf"/>
</dbReference>
<dbReference type="Gene3D" id="3.30.360.10">
    <property type="entry name" value="Dihydrodipicolinate Reductase, domain 2"/>
    <property type="match status" value="1"/>
</dbReference>
<organism evidence="5 6">
    <name type="scientific">Leucobacter komagatae</name>
    <dbReference type="NCBI Taxonomy" id="55969"/>
    <lineage>
        <taxon>Bacteria</taxon>
        <taxon>Bacillati</taxon>
        <taxon>Actinomycetota</taxon>
        <taxon>Actinomycetes</taxon>
        <taxon>Micrococcales</taxon>
        <taxon>Microbacteriaceae</taxon>
        <taxon>Leucobacter</taxon>
    </lineage>
</organism>
<dbReference type="Gene3D" id="3.40.50.720">
    <property type="entry name" value="NAD(P)-binding Rossmann-like Domain"/>
    <property type="match status" value="1"/>
</dbReference>
<dbReference type="PANTHER" id="PTHR43818:SF11">
    <property type="entry name" value="BCDNA.GH03377"/>
    <property type="match status" value="1"/>
</dbReference>
<dbReference type="GO" id="GO:0016491">
    <property type="term" value="F:oxidoreductase activity"/>
    <property type="evidence" value="ECO:0007669"/>
    <property type="project" value="UniProtKB-KW"/>
</dbReference>
<keyword evidence="1" id="KW-0560">Oxidoreductase</keyword>
<evidence type="ECO:0000313" key="6">
    <source>
        <dbReference type="Proteomes" id="UP000032120"/>
    </source>
</evidence>
<evidence type="ECO:0000259" key="3">
    <source>
        <dbReference type="Pfam" id="PF01408"/>
    </source>
</evidence>
<sequence>MNAQQNDPVRVGVLGACGWMGRVHSNAYQNIESYYGRRRGAVEVTWLADADPQALAEQAAKFPSAQTTGDWRDVVADPDVDLIDICLPDALHYEIAKAAILAGKHVYCEKPLSDSAEEARELAELAREAGVITRVGYSFMRNPAHDVAREIIEAGEIGEITMVKASQHIDSFGDPNAPFIWRADGELAPTGIIGDTGSHVFAFLDGLVGPVAWLVADSRIITPRRPVVAGAGAYGSTAELTGDEPMADVTNADAVNLVCTFSNGAMGLVDFSRTATGRKFEQKYEIYGTKGSLVYNYDEINRIRLYSNADPHGRRGFKAIDVGVENENFAAFLNLPNTGLGYNETKIIEASEVVRSVTTGESMWPDFEAGHRIAQLVEACQTSSDRRAWVEVATI</sequence>
<evidence type="ECO:0000256" key="2">
    <source>
        <dbReference type="ARBA" id="ARBA00023027"/>
    </source>
</evidence>
<comment type="caution">
    <text evidence="5">The sequence shown here is derived from an EMBL/GenBank/DDBJ whole genome shotgun (WGS) entry which is preliminary data.</text>
</comment>
<dbReference type="GO" id="GO:0000166">
    <property type="term" value="F:nucleotide binding"/>
    <property type="evidence" value="ECO:0007669"/>
    <property type="project" value="InterPro"/>
</dbReference>
<evidence type="ECO:0000256" key="1">
    <source>
        <dbReference type="ARBA" id="ARBA00023002"/>
    </source>
</evidence>
<feature type="domain" description="Gfo/Idh/MocA-like oxidoreductase N-terminal" evidence="3">
    <location>
        <begin position="9"/>
        <end position="137"/>
    </location>
</feature>